<gene>
    <name evidence="1" type="ORF">TAGGR_140</name>
</gene>
<reference evidence="2" key="1">
    <citation type="submission" date="2016-01" db="EMBL/GenBank/DDBJ databases">
        <title>Draft genome sequence of Thermodesulfovibrio aggregans strain TGE-P1.</title>
        <authorList>
            <person name="Sekiguchi Y."/>
            <person name="Ohashi A."/>
            <person name="Matsuura N."/>
            <person name="Tourlousse M.D."/>
        </authorList>
    </citation>
    <scope>NUCLEOTIDE SEQUENCE [LARGE SCALE GENOMIC DNA]</scope>
    <source>
        <strain evidence="2">TGE-P1</strain>
    </source>
</reference>
<comment type="caution">
    <text evidence="1">The sequence shown here is derived from an EMBL/GenBank/DDBJ whole genome shotgun (WGS) entry which is preliminary data.</text>
</comment>
<organism evidence="1 2">
    <name type="scientific">Thermodesulfovibrio aggregans</name>
    <dbReference type="NCBI Taxonomy" id="86166"/>
    <lineage>
        <taxon>Bacteria</taxon>
        <taxon>Pseudomonadati</taxon>
        <taxon>Nitrospirota</taxon>
        <taxon>Thermodesulfovibrionia</taxon>
        <taxon>Thermodesulfovibrionales</taxon>
        <taxon>Thermodesulfovibrionaceae</taxon>
        <taxon>Thermodesulfovibrio</taxon>
    </lineage>
</organism>
<protein>
    <submittedName>
        <fullName evidence="1">Pimeloyl-[acyl-carrier protein] methyl ester esterase</fullName>
    </submittedName>
</protein>
<evidence type="ECO:0000313" key="2">
    <source>
        <dbReference type="Proteomes" id="UP000054976"/>
    </source>
</evidence>
<dbReference type="RefSeq" id="WP_059175368.1">
    <property type="nucleotide sequence ID" value="NZ_BCNO01000001.1"/>
</dbReference>
<dbReference type="SUPFAM" id="SSF53474">
    <property type="entry name" value="alpha/beta-Hydrolases"/>
    <property type="match status" value="1"/>
</dbReference>
<dbReference type="OrthoDB" id="9799552at2"/>
<proteinExistence type="predicted"/>
<dbReference type="EMBL" id="BCNO01000001">
    <property type="protein sequence ID" value="GAQ93876.1"/>
    <property type="molecule type" value="Genomic_DNA"/>
</dbReference>
<keyword evidence="2" id="KW-1185">Reference proteome</keyword>
<sequence length="196" mass="22728">MKYFISGWAGFREALDVPEEWHFIVPFIDLDEAGILDFFKNKSGKTLIGWSTGGHIILKNFNFFTSRFDEIIVVAGFRKFTDYVNPRIIKKMINKMELEPEEVIKQFHINAGLNPYIPESIDKQALIEGLRFLLNSDFNSISSLKNKPIFIHGSMDKILPFRALSDLKKLYPSAETHLISGFHWIPFKILNTYIPR</sequence>
<name>A0A0U9HLZ7_9BACT</name>
<dbReference type="AlphaFoldDB" id="A0A0U9HLZ7"/>
<dbReference type="Proteomes" id="UP000054976">
    <property type="component" value="Unassembled WGS sequence"/>
</dbReference>
<dbReference type="Gene3D" id="3.40.50.1820">
    <property type="entry name" value="alpha/beta hydrolase"/>
    <property type="match status" value="1"/>
</dbReference>
<evidence type="ECO:0000313" key="1">
    <source>
        <dbReference type="EMBL" id="GAQ93876.1"/>
    </source>
</evidence>
<accession>A0A0U9HLZ7</accession>
<dbReference type="InterPro" id="IPR029058">
    <property type="entry name" value="AB_hydrolase_fold"/>
</dbReference>
<dbReference type="STRING" id="86166.TAGGR_140"/>